<dbReference type="KEGG" id="wvi:Weevi_0946"/>
<dbReference type="HOGENOM" id="CLU_1010819_0_0_10"/>
<gene>
    <name evidence="1" type="ordered locus">Weevi_0946</name>
</gene>
<dbReference type="Proteomes" id="UP000008641">
    <property type="component" value="Chromosome"/>
</dbReference>
<protein>
    <submittedName>
        <fullName evidence="1">Uncharacterized protein</fullName>
    </submittedName>
</protein>
<dbReference type="STRING" id="865938.Weevi_0946"/>
<proteinExistence type="predicted"/>
<evidence type="ECO:0000313" key="1">
    <source>
        <dbReference type="EMBL" id="ADX67656.1"/>
    </source>
</evidence>
<keyword evidence="2" id="KW-1185">Reference proteome</keyword>
<accession>F0P1M8</accession>
<dbReference type="EMBL" id="CP002455">
    <property type="protein sequence ID" value="ADX67656.1"/>
    <property type="molecule type" value="Genomic_DNA"/>
</dbReference>
<name>F0P1M8_WEEVC</name>
<sequence>MFAVGAFASAQVVISESDYTNDHASLSLVNPSSNEHKAKGLMLPIVDDITQLPLYDANEHDLYTDDPTMEGMVMYVKEKEAVMVYDGEKWKTALDQSRVPYTRASLDPNAEKNPRLACVVAGCGSATTPFGLYSSDFDVDELGIISPIGEIDDENEEEYTYSNFTMKERGFYRIFVSLGMKTSGLHVSTPILSYRAKKNDFILTRREVPIATAILIHTGANRVGTMEFVGFFDAGDTLTLQVTGAVSLLTVADVYEVIPGEQSFIKIEKLY</sequence>
<evidence type="ECO:0000313" key="2">
    <source>
        <dbReference type="Proteomes" id="UP000008641"/>
    </source>
</evidence>
<dbReference type="eggNOG" id="ENOG502ZJE0">
    <property type="taxonomic scope" value="Bacteria"/>
</dbReference>
<reference evidence="1 2" key="1">
    <citation type="journal article" date="2011" name="Stand. Genomic Sci.">
        <title>Complete genome sequence of Weeksella virosa type strain (9751).</title>
        <authorList>
            <person name="Lang E."/>
            <person name="Teshima H."/>
            <person name="Lucas S."/>
            <person name="Lapidus A."/>
            <person name="Hammon N."/>
            <person name="Deshpande S."/>
            <person name="Nolan M."/>
            <person name="Cheng J.F."/>
            <person name="Pitluck S."/>
            <person name="Liolios K."/>
            <person name="Pagani I."/>
            <person name="Mikhailova N."/>
            <person name="Ivanova N."/>
            <person name="Mavromatis K."/>
            <person name="Pati A."/>
            <person name="Tapia R."/>
            <person name="Han C."/>
            <person name="Goodwin L."/>
            <person name="Chen A."/>
            <person name="Palaniappan K."/>
            <person name="Land M."/>
            <person name="Hauser L."/>
            <person name="Chang Y.J."/>
            <person name="Jeffries C.D."/>
            <person name="Brambilla E.M."/>
            <person name="Kopitz M."/>
            <person name="Rohde M."/>
            <person name="Goker M."/>
            <person name="Tindall B.J."/>
            <person name="Detter J.C."/>
            <person name="Woyke T."/>
            <person name="Bristow J."/>
            <person name="Eisen J.A."/>
            <person name="Markowitz V."/>
            <person name="Hugenholtz P."/>
            <person name="Klenk H.P."/>
            <person name="Kyrpides N.C."/>
        </authorList>
    </citation>
    <scope>NUCLEOTIDE SEQUENCE [LARGE SCALE GENOMIC DNA]</scope>
    <source>
        <strain evidence="2">ATCC 43766 / DSM 16922 / JCM 21250 / NBRC 16016 / NCTC 11634 / CL345/78</strain>
    </source>
</reference>
<reference evidence="2" key="2">
    <citation type="journal article" date="2011" name="Stand. Genomic Sci.">
        <title>Complete genome sequence of Weeksella virosa type strain (9751T).</title>
        <authorList>
            <person name="Lang E."/>
            <person name="Teshima H."/>
            <person name="Lucas S."/>
            <person name="Lapidus A."/>
            <person name="Hammon N."/>
            <person name="Deshpande S."/>
            <person name="Nolan M."/>
            <person name="Cheng J."/>
            <person name="Pitluck S."/>
            <person name="Liolios K."/>
            <person name="Pagani I."/>
            <person name="Mikhailova N."/>
            <person name="Ivanova N."/>
            <person name="Mavromatis K."/>
            <person name="Pati A."/>
            <person name="Tapia R."/>
            <person name="Han C."/>
            <person name="Goodwin L."/>
            <person name="Chen A."/>
            <person name="Palaniappan K."/>
            <person name="Land M."/>
            <person name="Hauser L."/>
            <person name="Chang Y."/>
            <person name="Jeffries C."/>
            <person name="Brambilla E."/>
            <person name="Kopitz M."/>
            <person name="Rohde M."/>
            <person name="Goker M."/>
            <person name="Tindall B."/>
            <person name="Detter J."/>
            <person name="Woyke T."/>
            <person name="Bristow J."/>
            <person name="Eisen J."/>
            <person name="Markowitz V."/>
            <person name="Hugenholtz P."/>
            <person name="Klenk H."/>
            <person name="Kyrpides N."/>
        </authorList>
    </citation>
    <scope>NUCLEOTIDE SEQUENCE [LARGE SCALE GENOMIC DNA]</scope>
    <source>
        <strain evidence="2">ATCC 43766 / DSM 16922 / JCM 21250 / NBRC 16016 / NCTC 11634 / CL345/78</strain>
    </source>
</reference>
<dbReference type="AlphaFoldDB" id="F0P1M8"/>
<organism evidence="1 2">
    <name type="scientific">Weeksella virosa (strain ATCC 43766 / DSM 16922 / JCM 21250 / CCUG 30538 / CDC 9751 / IAM 14551 / NBRC 16016 / NCTC 11634 / CL345/78)</name>
    <dbReference type="NCBI Taxonomy" id="865938"/>
    <lineage>
        <taxon>Bacteria</taxon>
        <taxon>Pseudomonadati</taxon>
        <taxon>Bacteroidota</taxon>
        <taxon>Flavobacteriia</taxon>
        <taxon>Flavobacteriales</taxon>
        <taxon>Weeksellaceae</taxon>
        <taxon>Weeksella</taxon>
    </lineage>
</organism>